<dbReference type="PANTHER" id="PTHR11085:SF9">
    <property type="entry name" value="NAD-DEPENDENT PROTEIN DEACETYLASE SIRTUIN-1"/>
    <property type="match status" value="1"/>
</dbReference>
<dbReference type="GO" id="GO:0046970">
    <property type="term" value="F:histone H4K16 deacetylase activity, NAD-dependent"/>
    <property type="evidence" value="ECO:0007669"/>
    <property type="project" value="TreeGrafter"/>
</dbReference>
<feature type="compositionally biased region" description="Acidic residues" evidence="10">
    <location>
        <begin position="378"/>
        <end position="389"/>
    </location>
</feature>
<comment type="similarity">
    <text evidence="3">Belongs to the sirtuin family. Class I subfamily.</text>
</comment>
<feature type="binding site" evidence="9">
    <location>
        <position position="346"/>
    </location>
    <ligand>
        <name>Zn(2+)</name>
        <dbReference type="ChEBI" id="CHEBI:29105"/>
    </ligand>
</feature>
<dbReference type="Pfam" id="PF02146">
    <property type="entry name" value="SIR2"/>
    <property type="match status" value="1"/>
</dbReference>
<dbReference type="GO" id="GO:0005634">
    <property type="term" value="C:nucleus"/>
    <property type="evidence" value="ECO:0007669"/>
    <property type="project" value="TreeGrafter"/>
</dbReference>
<dbReference type="InterPro" id="IPR050134">
    <property type="entry name" value="NAD-dep_sirtuin_deacylases"/>
</dbReference>
<keyword evidence="4" id="KW-0808">Transferase</keyword>
<comment type="caution">
    <text evidence="12">The sequence shown here is derived from an EMBL/GenBank/DDBJ whole genome shotgun (WGS) entry which is preliminary data.</text>
</comment>
<evidence type="ECO:0000259" key="11">
    <source>
        <dbReference type="PROSITE" id="PS50305"/>
    </source>
</evidence>
<dbReference type="InterPro" id="IPR026590">
    <property type="entry name" value="Ssirtuin_cat_dom"/>
</dbReference>
<reference evidence="12" key="1">
    <citation type="submission" date="2020-11" db="EMBL/GenBank/DDBJ databases">
        <authorList>
            <consortium name="DOE Joint Genome Institute"/>
            <person name="Ahrendt S."/>
            <person name="Riley R."/>
            <person name="Andreopoulos W."/>
            <person name="Labutti K."/>
            <person name="Pangilinan J."/>
            <person name="Ruiz-Duenas F.J."/>
            <person name="Barrasa J.M."/>
            <person name="Sanchez-Garcia M."/>
            <person name="Camarero S."/>
            <person name="Miyauchi S."/>
            <person name="Serrano A."/>
            <person name="Linde D."/>
            <person name="Babiker R."/>
            <person name="Drula E."/>
            <person name="Ayuso-Fernandez I."/>
            <person name="Pacheco R."/>
            <person name="Padilla G."/>
            <person name="Ferreira P."/>
            <person name="Barriuso J."/>
            <person name="Kellner H."/>
            <person name="Castanera R."/>
            <person name="Alfaro M."/>
            <person name="Ramirez L."/>
            <person name="Pisabarro A.G."/>
            <person name="Kuo A."/>
            <person name="Tritt A."/>
            <person name="Lipzen A."/>
            <person name="He G."/>
            <person name="Yan M."/>
            <person name="Ng V."/>
            <person name="Cullen D."/>
            <person name="Martin F."/>
            <person name="Rosso M.-N."/>
            <person name="Henrissat B."/>
            <person name="Hibbett D."/>
            <person name="Martinez A.T."/>
            <person name="Grigoriev I.V."/>
        </authorList>
    </citation>
    <scope>NUCLEOTIDE SEQUENCE</scope>
    <source>
        <strain evidence="12">ATCC 90797</strain>
    </source>
</reference>
<dbReference type="SUPFAM" id="SSF52467">
    <property type="entry name" value="DHS-like NAD/FAD-binding domain"/>
    <property type="match status" value="1"/>
</dbReference>
<comment type="subcellular location">
    <subcellularLocation>
        <location evidence="2">Mitochondrion</location>
    </subcellularLocation>
</comment>
<keyword evidence="6 9" id="KW-0862">Zinc</keyword>
<dbReference type="InterPro" id="IPR003000">
    <property type="entry name" value="Sirtuin"/>
</dbReference>
<dbReference type="InterPro" id="IPR026591">
    <property type="entry name" value="Sirtuin_cat_small_dom_sf"/>
</dbReference>
<gene>
    <name evidence="12" type="ORF">BDN71DRAFT_1586619</name>
</gene>
<feature type="active site" description="Proton acceptor" evidence="9">
    <location>
        <position position="311"/>
    </location>
</feature>
<feature type="compositionally biased region" description="Polar residues" evidence="10">
    <location>
        <begin position="349"/>
        <end position="362"/>
    </location>
</feature>
<protein>
    <submittedName>
        <fullName evidence="12">SIR2-domain-containing protein</fullName>
    </submittedName>
</protein>
<evidence type="ECO:0000256" key="6">
    <source>
        <dbReference type="ARBA" id="ARBA00022833"/>
    </source>
</evidence>
<dbReference type="InterPro" id="IPR029035">
    <property type="entry name" value="DHS-like_NAD/FAD-binding_dom"/>
</dbReference>
<evidence type="ECO:0000256" key="9">
    <source>
        <dbReference type="PROSITE-ProRule" id="PRU00236"/>
    </source>
</evidence>
<feature type="compositionally biased region" description="Polar residues" evidence="10">
    <location>
        <begin position="500"/>
        <end position="517"/>
    </location>
</feature>
<dbReference type="EMBL" id="MU154531">
    <property type="protein sequence ID" value="KAF9499528.1"/>
    <property type="molecule type" value="Genomic_DNA"/>
</dbReference>
<dbReference type="Gene3D" id="3.40.50.1220">
    <property type="entry name" value="TPP-binding domain"/>
    <property type="match status" value="1"/>
</dbReference>
<dbReference type="AlphaFoldDB" id="A0A9P6A5U3"/>
<dbReference type="PROSITE" id="PS50305">
    <property type="entry name" value="SIRTUIN"/>
    <property type="match status" value="1"/>
</dbReference>
<feature type="domain" description="Deacetylase sirtuin-type" evidence="11">
    <location>
        <begin position="186"/>
        <end position="484"/>
    </location>
</feature>
<feature type="region of interest" description="Disordered" evidence="10">
    <location>
        <begin position="566"/>
        <end position="592"/>
    </location>
</feature>
<dbReference type="GO" id="GO:0005739">
    <property type="term" value="C:mitochondrion"/>
    <property type="evidence" value="ECO:0007669"/>
    <property type="project" value="UniProtKB-SubCell"/>
</dbReference>
<feature type="region of interest" description="Disordered" evidence="10">
    <location>
        <begin position="1"/>
        <end position="36"/>
    </location>
</feature>
<feature type="compositionally biased region" description="Low complexity" evidence="10">
    <location>
        <begin position="10"/>
        <end position="24"/>
    </location>
</feature>
<evidence type="ECO:0000313" key="13">
    <source>
        <dbReference type="Proteomes" id="UP000807025"/>
    </source>
</evidence>
<feature type="compositionally biased region" description="Basic residues" evidence="10">
    <location>
        <begin position="363"/>
        <end position="373"/>
    </location>
</feature>
<evidence type="ECO:0000256" key="3">
    <source>
        <dbReference type="ARBA" id="ARBA00006924"/>
    </source>
</evidence>
<keyword evidence="7" id="KW-0520">NAD</keyword>
<evidence type="ECO:0000256" key="5">
    <source>
        <dbReference type="ARBA" id="ARBA00022723"/>
    </source>
</evidence>
<organism evidence="12 13">
    <name type="scientific">Pleurotus eryngii</name>
    <name type="common">Boletus of the steppes</name>
    <dbReference type="NCBI Taxonomy" id="5323"/>
    <lineage>
        <taxon>Eukaryota</taxon>
        <taxon>Fungi</taxon>
        <taxon>Dikarya</taxon>
        <taxon>Basidiomycota</taxon>
        <taxon>Agaricomycotina</taxon>
        <taxon>Agaricomycetes</taxon>
        <taxon>Agaricomycetidae</taxon>
        <taxon>Agaricales</taxon>
        <taxon>Pleurotineae</taxon>
        <taxon>Pleurotaceae</taxon>
        <taxon>Pleurotus</taxon>
    </lineage>
</organism>
<accession>A0A9P6A5U3</accession>
<keyword evidence="13" id="KW-1185">Reference proteome</keyword>
<evidence type="ECO:0000256" key="2">
    <source>
        <dbReference type="ARBA" id="ARBA00004173"/>
    </source>
</evidence>
<dbReference type="GO" id="GO:0070403">
    <property type="term" value="F:NAD+ binding"/>
    <property type="evidence" value="ECO:0007669"/>
    <property type="project" value="InterPro"/>
</dbReference>
<evidence type="ECO:0000256" key="10">
    <source>
        <dbReference type="SAM" id="MobiDB-lite"/>
    </source>
</evidence>
<evidence type="ECO:0000256" key="8">
    <source>
        <dbReference type="ARBA" id="ARBA00023128"/>
    </source>
</evidence>
<feature type="binding site" evidence="9">
    <location>
        <position position="319"/>
    </location>
    <ligand>
        <name>Zn(2+)</name>
        <dbReference type="ChEBI" id="CHEBI:29105"/>
    </ligand>
</feature>
<evidence type="ECO:0000256" key="4">
    <source>
        <dbReference type="ARBA" id="ARBA00022679"/>
    </source>
</evidence>
<feature type="region of interest" description="Disordered" evidence="10">
    <location>
        <begin position="349"/>
        <end position="394"/>
    </location>
</feature>
<feature type="region of interest" description="Disordered" evidence="10">
    <location>
        <begin position="489"/>
        <end position="549"/>
    </location>
</feature>
<keyword evidence="5 9" id="KW-0479">Metal-binding</keyword>
<evidence type="ECO:0000313" key="12">
    <source>
        <dbReference type="EMBL" id="KAF9499528.1"/>
    </source>
</evidence>
<evidence type="ECO:0000256" key="1">
    <source>
        <dbReference type="ARBA" id="ARBA00001947"/>
    </source>
</evidence>
<dbReference type="Gene3D" id="3.30.1600.10">
    <property type="entry name" value="SIR2/SIRT2 'Small Domain"/>
    <property type="match status" value="1"/>
</dbReference>
<sequence length="592" mass="65792">MGMVHDVSMSLSSAATPLPSATPSRSNSERTTPSNYADELLASQIRAFITASEDVDIDVETIEDLMKVFPDSASRGEHGSDKSEADVDIDTNDDALEIDMSALFASRDRALETWSAQEIRMMMRHLKEYGMQSWLNEYVHVRKYSIPKLLNAFGINLCPELASLNEKAMIYFLKVAMSRELRLREKLPQYNTVDDAVQLIQSSRRVIILTGAGISVSCGIPDFRSRDGLYASLKDYDLDDPQQMFDIDYFRENPSIFYSFASQIYPSNFVPSPCHKFIKLVEDRGKLLRNYTQNIDTLETLAGVKNVLQCHGSFATATCIQCHTPVPGSAIEADIMKRRVPLCRVCNPATDSSAKSGPSQTPKKVKHRSKKKQRGEWDSQDEDNSDDPEYPPGIMKPDITFFGEKLTSDFDHSLEADRSKVDLLLVIGTSLKVAPVADILYHLPHSVPQILVNKTPIKHINPDVILLGDADAIVHHICQKLGWDLSPSSSPSPSAMAAVQSDTSTAGPSLASSSTLRFQPPRGNGNLKKRSLPDLPSHQEPERVGNSHIWLFSGAEGGKWLEERKAQWTADDASQETAQTQIPREAKKLRTQ</sequence>
<keyword evidence="8" id="KW-0496">Mitochondrion</keyword>
<dbReference type="GO" id="GO:0046872">
    <property type="term" value="F:metal ion binding"/>
    <property type="evidence" value="ECO:0007669"/>
    <property type="project" value="UniProtKB-KW"/>
</dbReference>
<name>A0A9P6A5U3_PLEER</name>
<dbReference type="PANTHER" id="PTHR11085">
    <property type="entry name" value="NAD-DEPENDENT PROTEIN DEACYLASE SIRTUIN-5, MITOCHONDRIAL-RELATED"/>
    <property type="match status" value="1"/>
</dbReference>
<dbReference type="OrthoDB" id="420264at2759"/>
<feature type="binding site" evidence="9">
    <location>
        <position position="343"/>
    </location>
    <ligand>
        <name>Zn(2+)</name>
        <dbReference type="ChEBI" id="CHEBI:29105"/>
    </ligand>
</feature>
<comment type="cofactor">
    <cofactor evidence="1">
        <name>Zn(2+)</name>
        <dbReference type="ChEBI" id="CHEBI:29105"/>
    </cofactor>
</comment>
<dbReference type="Proteomes" id="UP000807025">
    <property type="component" value="Unassembled WGS sequence"/>
</dbReference>
<feature type="binding site" evidence="9">
    <location>
        <position position="322"/>
    </location>
    <ligand>
        <name>Zn(2+)</name>
        <dbReference type="ChEBI" id="CHEBI:29105"/>
    </ligand>
</feature>
<feature type="compositionally biased region" description="Polar residues" evidence="10">
    <location>
        <begin position="25"/>
        <end position="35"/>
    </location>
</feature>
<proteinExistence type="inferred from homology"/>
<evidence type="ECO:0000256" key="7">
    <source>
        <dbReference type="ARBA" id="ARBA00023027"/>
    </source>
</evidence>